<dbReference type="Pfam" id="PF04576">
    <property type="entry name" value="Zein-binding"/>
    <property type="match status" value="1"/>
</dbReference>
<evidence type="ECO:0000256" key="2">
    <source>
        <dbReference type="ARBA" id="ARBA00022692"/>
    </source>
</evidence>
<keyword evidence="6" id="KW-0175">Coiled coil</keyword>
<dbReference type="GO" id="GO:0080115">
    <property type="term" value="F:myosin XI tail binding"/>
    <property type="evidence" value="ECO:0007669"/>
    <property type="project" value="UniProtKB-ARBA"/>
</dbReference>
<evidence type="ECO:0000259" key="9">
    <source>
        <dbReference type="PROSITE" id="PS51775"/>
    </source>
</evidence>
<dbReference type="Pfam" id="PF00067">
    <property type="entry name" value="p450"/>
    <property type="match status" value="1"/>
</dbReference>
<dbReference type="GO" id="GO:0020037">
    <property type="term" value="F:heme binding"/>
    <property type="evidence" value="ECO:0007669"/>
    <property type="project" value="InterPro"/>
</dbReference>
<feature type="transmembrane region" description="Helical" evidence="8">
    <location>
        <begin position="21"/>
        <end position="44"/>
    </location>
</feature>
<evidence type="ECO:0000256" key="5">
    <source>
        <dbReference type="PIRSR" id="PIRSR602401-1"/>
    </source>
</evidence>
<dbReference type="eggNOG" id="KOG0157">
    <property type="taxonomic scope" value="Eukaryota"/>
</dbReference>
<dbReference type="GO" id="GO:0004497">
    <property type="term" value="F:monooxygenase activity"/>
    <property type="evidence" value="ECO:0007669"/>
    <property type="project" value="InterPro"/>
</dbReference>
<dbReference type="SUPFAM" id="SSF48264">
    <property type="entry name" value="Cytochrome P450"/>
    <property type="match status" value="1"/>
</dbReference>
<keyword evidence="2 8" id="KW-0812">Transmembrane</keyword>
<proteinExistence type="predicted"/>
<keyword evidence="3 8" id="KW-1133">Transmembrane helix</keyword>
<reference evidence="11" key="1">
    <citation type="submission" date="2013-01" db="EMBL/GenBank/DDBJ databases">
        <title>Draft Genome Sequence of a Mulberry Tree, Morus notabilis C.K. Schneid.</title>
        <authorList>
            <person name="He N."/>
            <person name="Zhao S."/>
        </authorList>
    </citation>
    <scope>NUCLEOTIDE SEQUENCE</scope>
</reference>
<dbReference type="InterPro" id="IPR036396">
    <property type="entry name" value="Cyt_P450_sf"/>
</dbReference>
<dbReference type="InterPro" id="IPR007656">
    <property type="entry name" value="GTD-bd"/>
</dbReference>
<dbReference type="CDD" id="cd11064">
    <property type="entry name" value="CYP86A"/>
    <property type="match status" value="1"/>
</dbReference>
<organism evidence="10 11">
    <name type="scientific">Morus notabilis</name>
    <dbReference type="NCBI Taxonomy" id="981085"/>
    <lineage>
        <taxon>Eukaryota</taxon>
        <taxon>Viridiplantae</taxon>
        <taxon>Streptophyta</taxon>
        <taxon>Embryophyta</taxon>
        <taxon>Tracheophyta</taxon>
        <taxon>Spermatophyta</taxon>
        <taxon>Magnoliopsida</taxon>
        <taxon>eudicotyledons</taxon>
        <taxon>Gunneridae</taxon>
        <taxon>Pentapetalae</taxon>
        <taxon>rosids</taxon>
        <taxon>fabids</taxon>
        <taxon>Rosales</taxon>
        <taxon>Moraceae</taxon>
        <taxon>Moreae</taxon>
        <taxon>Morus</taxon>
    </lineage>
</organism>
<dbReference type="GO" id="GO:0005506">
    <property type="term" value="F:iron ion binding"/>
    <property type="evidence" value="ECO:0007669"/>
    <property type="project" value="InterPro"/>
</dbReference>
<sequence length="1418" mass="158104">MAADESMVEENSNLPGFMAALSSAACEWILIFLLLIDGVLSYLLTKFAHYCKLQTPCILCSRIDHVIGSKKPGIYRDLLCSDHISEISSLICCHVHGKLADGHGMCDDCIFSFTRKNLSYSEMQRTLGGKLGMAIDGSGLESFLLNRDFVPGSRGTVPCSCCGKPWRPRKEAQRIAQPKLCGSAVPKPNIPLPRLPSHSRLRRRNSFKKMKNESYGSIISHCVGKSGFDPLSYVGYTELKINSDSESEVPFSDEDGEIRNAIRENSNSKNDFAVQCPSENPSKAPSGGFILAKATNCPHESMSLLSDLCVQPDVSKDHHVKPLAFRGATADFVGELGWQEVHQKPDLYKLPELILLDEIPESSNVLGISRDESIENNLKFPLPQDVNSLGQSEFLTLDDNLSLVGASLVKYVSGTSDLGREYIDNHMEVLKSLSTLSATSVKADQVDNYPAAVNPRQIDANDLYGLAGNYMVGKSSGFVSELPITRKPDRLDEEPRLLSSLSKETLDQASGENRHEDEVQVTSSCNEIQMLRKSASVESSLESLDVQIVSDVEGESIVDRLKRQVEYDKKCIKTLYKELEEERNASAVATNEAMAMITRLQEEKAALHMEALQYLRMMEEQAEYDVDALEKANDLLAEKEKEMQDMEAELELYKLNLPDETIMGDLCEGTFELNIKSTKVETGDVPCQEETNHPLKPTVDEVSRNCRDSFASEIPHLGFDDEKSYISQCLRNLEMKLHQISCNRAFSNVPNGGHSKIFADDRLKGEDSPKNEDIPMNSQVEGYDSSMKGNLHFCNGSTSALEDATASDGDDSSLSKATKHCDCGGQNDSPGQRQVSLVALENEILDLNDRLEALEADHDFLEHMLHSLQNGNEGLQFIQEIAHQLQELGKLDVHQDKRQKPEYGSSSSSLGWLTNFDKSKEGFHEQNRNRKKPSSSSKLPRSYPIVGTFLAASANKRRRNQWFAELLQSAPSATFVLKHLLGPRQILTGNPAVVQHILKSHFSSYGKGDAFRVPLSDFLGDGIFSADGDSWKFQRKVASHEFNTKSLRKFVETVVDSELLDRLIPILSAAASEKKSSSVVLDFQNLLQRFAFDNICKIAFGHDPAYLLPSLPDSKFAVAFDTATLIIGGRSMSLFPPVWKIKKLLGIGSEKKLKNAIKEVRDVAQFIVREKKKELAEKSSLDSVDLLSRFLRSGHSDEKFVVDIVISFILAGRDTTSTALTWFFWLISQNPRVEREVLKEIFTDKEKSDQEISVYDEVKDMVYTHAALCESMRLYPPVPSDSKEAANDDVLPEGTAVRKGEKVTYHPYAMGRLEALWGKDWTEFIPERWLKVEASTGNWEFVGRDPYTYPVFQAGPRICLGKDMAFLQMKRVVAGIMRRFRVVPAMDGGVEPVYVSDLTSKMKGGFPVTIKVRTNNCL</sequence>
<dbReference type="Proteomes" id="UP000030645">
    <property type="component" value="Unassembled WGS sequence"/>
</dbReference>
<dbReference type="PANTHER" id="PTHR31448">
    <property type="entry name" value="MYOSIN-BINDING PROTEIN 2"/>
    <property type="match status" value="1"/>
</dbReference>
<accession>W9RM96</accession>
<evidence type="ECO:0000256" key="7">
    <source>
        <dbReference type="SAM" id="MobiDB-lite"/>
    </source>
</evidence>
<dbReference type="GO" id="GO:0016705">
    <property type="term" value="F:oxidoreductase activity, acting on paired donors, with incorporation or reduction of molecular oxygen"/>
    <property type="evidence" value="ECO:0007669"/>
    <property type="project" value="InterPro"/>
</dbReference>
<keyword evidence="5" id="KW-0408">Iron</keyword>
<dbReference type="GO" id="GO:0016020">
    <property type="term" value="C:membrane"/>
    <property type="evidence" value="ECO:0007669"/>
    <property type="project" value="UniProtKB-SubCell"/>
</dbReference>
<feature type="region of interest" description="Disordered" evidence="7">
    <location>
        <begin position="503"/>
        <end position="522"/>
    </location>
</feature>
<evidence type="ECO:0000256" key="4">
    <source>
        <dbReference type="ARBA" id="ARBA00023136"/>
    </source>
</evidence>
<evidence type="ECO:0000256" key="3">
    <source>
        <dbReference type="ARBA" id="ARBA00022989"/>
    </source>
</evidence>
<dbReference type="Gene3D" id="1.10.630.10">
    <property type="entry name" value="Cytochrome P450"/>
    <property type="match status" value="1"/>
</dbReference>
<evidence type="ECO:0000313" key="10">
    <source>
        <dbReference type="EMBL" id="EXB81312.1"/>
    </source>
</evidence>
<feature type="domain" description="GTD-binding" evidence="9">
    <location>
        <begin position="556"/>
        <end position="654"/>
    </location>
</feature>
<dbReference type="PANTHER" id="PTHR31448:SF39">
    <property type="entry name" value="MYOSIN-BINDING PROTEIN 4-RELATED"/>
    <property type="match status" value="1"/>
</dbReference>
<protein>
    <submittedName>
        <fullName evidence="10">Cytochrome P450 94A1</fullName>
    </submittedName>
</protein>
<keyword evidence="5" id="KW-0479">Metal-binding</keyword>
<feature type="region of interest" description="Disordered" evidence="7">
    <location>
        <begin position="921"/>
        <end position="940"/>
    </location>
</feature>
<dbReference type="STRING" id="981085.W9RM96"/>
<dbReference type="PRINTS" id="PR00385">
    <property type="entry name" value="P450"/>
</dbReference>
<dbReference type="PRINTS" id="PR00463">
    <property type="entry name" value="EP450I"/>
</dbReference>
<evidence type="ECO:0000256" key="6">
    <source>
        <dbReference type="SAM" id="Coils"/>
    </source>
</evidence>
<name>W9RM96_9ROSA</name>
<comment type="cofactor">
    <cofactor evidence="5">
        <name>heme</name>
        <dbReference type="ChEBI" id="CHEBI:30413"/>
    </cofactor>
</comment>
<feature type="coiled-coil region" evidence="6">
    <location>
        <begin position="619"/>
        <end position="656"/>
    </location>
</feature>
<dbReference type="InterPro" id="IPR039306">
    <property type="entry name" value="MYOB"/>
</dbReference>
<feature type="binding site" description="axial binding residue" evidence="5">
    <location>
        <position position="1359"/>
    </location>
    <ligand>
        <name>heme</name>
        <dbReference type="ChEBI" id="CHEBI:30413"/>
    </ligand>
    <ligandPart>
        <name>Fe</name>
        <dbReference type="ChEBI" id="CHEBI:18248"/>
    </ligandPart>
</feature>
<evidence type="ECO:0000313" key="11">
    <source>
        <dbReference type="Proteomes" id="UP000030645"/>
    </source>
</evidence>
<comment type="subcellular location">
    <subcellularLocation>
        <location evidence="1">Membrane</location>
        <topology evidence="1">Single-pass membrane protein</topology>
    </subcellularLocation>
</comment>
<dbReference type="EMBL" id="KE344838">
    <property type="protein sequence ID" value="EXB81312.1"/>
    <property type="molecule type" value="Genomic_DNA"/>
</dbReference>
<keyword evidence="5" id="KW-0349">Heme</keyword>
<gene>
    <name evidence="10" type="ORF">L484_005750</name>
</gene>
<evidence type="ECO:0000256" key="1">
    <source>
        <dbReference type="ARBA" id="ARBA00004167"/>
    </source>
</evidence>
<feature type="region of interest" description="Disordered" evidence="7">
    <location>
        <begin position="802"/>
        <end position="830"/>
    </location>
</feature>
<keyword evidence="4 8" id="KW-0472">Membrane</keyword>
<evidence type="ECO:0000256" key="8">
    <source>
        <dbReference type="SAM" id="Phobius"/>
    </source>
</evidence>
<dbReference type="InterPro" id="IPR002401">
    <property type="entry name" value="Cyt_P450_E_grp-I"/>
</dbReference>
<keyword evidence="11" id="KW-1185">Reference proteome</keyword>
<feature type="coiled-coil region" evidence="6">
    <location>
        <begin position="837"/>
        <end position="871"/>
    </location>
</feature>
<dbReference type="InterPro" id="IPR001128">
    <property type="entry name" value="Cyt_P450"/>
</dbReference>
<feature type="coiled-coil region" evidence="6">
    <location>
        <begin position="562"/>
        <end position="592"/>
    </location>
</feature>
<dbReference type="PROSITE" id="PS51775">
    <property type="entry name" value="GTD_BINDING"/>
    <property type="match status" value="1"/>
</dbReference>